<dbReference type="Proteomes" id="UP001445076">
    <property type="component" value="Unassembled WGS sequence"/>
</dbReference>
<keyword evidence="2" id="KW-1185">Reference proteome</keyword>
<sequence length="100" mass="11839">MNGGLNQGIVISKYGGLKEQWSQHQYITLHINITTNQYHYTSLISNNKQHNYIKLPHLPYTTSITIIIYHIYHYVLHLSPSLFTTSFTITIHHFYHYSLY</sequence>
<organism evidence="1 2">
    <name type="scientific">Cherax quadricarinatus</name>
    <name type="common">Australian red claw crayfish</name>
    <dbReference type="NCBI Taxonomy" id="27406"/>
    <lineage>
        <taxon>Eukaryota</taxon>
        <taxon>Metazoa</taxon>
        <taxon>Ecdysozoa</taxon>
        <taxon>Arthropoda</taxon>
        <taxon>Crustacea</taxon>
        <taxon>Multicrustacea</taxon>
        <taxon>Malacostraca</taxon>
        <taxon>Eumalacostraca</taxon>
        <taxon>Eucarida</taxon>
        <taxon>Decapoda</taxon>
        <taxon>Pleocyemata</taxon>
        <taxon>Astacidea</taxon>
        <taxon>Parastacoidea</taxon>
        <taxon>Parastacidae</taxon>
        <taxon>Cherax</taxon>
    </lineage>
</organism>
<dbReference type="AlphaFoldDB" id="A0AAW0XBK1"/>
<protein>
    <submittedName>
        <fullName evidence="1">Uncharacterized protein</fullName>
    </submittedName>
</protein>
<reference evidence="1 2" key="1">
    <citation type="journal article" date="2024" name="BMC Genomics">
        <title>Genome assembly of redclaw crayfish (Cherax quadricarinatus) provides insights into its immune adaptation and hypoxia tolerance.</title>
        <authorList>
            <person name="Liu Z."/>
            <person name="Zheng J."/>
            <person name="Li H."/>
            <person name="Fang K."/>
            <person name="Wang S."/>
            <person name="He J."/>
            <person name="Zhou D."/>
            <person name="Weng S."/>
            <person name="Chi M."/>
            <person name="Gu Z."/>
            <person name="He J."/>
            <person name="Li F."/>
            <person name="Wang M."/>
        </authorList>
    </citation>
    <scope>NUCLEOTIDE SEQUENCE [LARGE SCALE GENOMIC DNA]</scope>
    <source>
        <strain evidence="1">ZL_2023a</strain>
    </source>
</reference>
<evidence type="ECO:0000313" key="1">
    <source>
        <dbReference type="EMBL" id="KAK8736641.1"/>
    </source>
</evidence>
<dbReference type="EMBL" id="JARKIK010000044">
    <property type="protein sequence ID" value="KAK8736641.1"/>
    <property type="molecule type" value="Genomic_DNA"/>
</dbReference>
<feature type="non-terminal residue" evidence="1">
    <location>
        <position position="100"/>
    </location>
</feature>
<gene>
    <name evidence="1" type="ORF">OTU49_005099</name>
</gene>
<accession>A0AAW0XBK1</accession>
<evidence type="ECO:0000313" key="2">
    <source>
        <dbReference type="Proteomes" id="UP001445076"/>
    </source>
</evidence>
<proteinExistence type="predicted"/>
<name>A0AAW0XBK1_CHEQU</name>
<comment type="caution">
    <text evidence="1">The sequence shown here is derived from an EMBL/GenBank/DDBJ whole genome shotgun (WGS) entry which is preliminary data.</text>
</comment>